<keyword evidence="6" id="KW-0412">Isoleucine biosynthesis</keyword>
<name>A0AA35R2I5_GEOBA</name>
<dbReference type="Pfam" id="PF08502">
    <property type="entry name" value="LeuA_dimer"/>
    <property type="match status" value="1"/>
</dbReference>
<keyword evidence="5" id="KW-0028">Amino-acid biosynthesis</keyword>
<dbReference type="PANTHER" id="PTHR43538">
    <property type="entry name" value="ALPHA-IPM SYNTHASE/HOMOCITRATE SYNTHASE"/>
    <property type="match status" value="1"/>
</dbReference>
<dbReference type="NCBIfam" id="TIGR00977">
    <property type="entry name" value="citramal_synth"/>
    <property type="match status" value="1"/>
</dbReference>
<dbReference type="Pfam" id="PF00682">
    <property type="entry name" value="HMGL-like"/>
    <property type="match status" value="1"/>
</dbReference>
<dbReference type="GO" id="GO:0003852">
    <property type="term" value="F:2-isopropylmalate synthase activity"/>
    <property type="evidence" value="ECO:0007669"/>
    <property type="project" value="UniProtKB-EC"/>
</dbReference>
<dbReference type="GO" id="GO:0009097">
    <property type="term" value="P:isoleucine biosynthetic process"/>
    <property type="evidence" value="ECO:0007669"/>
    <property type="project" value="UniProtKB-KW"/>
</dbReference>
<dbReference type="InterPro" id="IPR054691">
    <property type="entry name" value="LeuA/HCS_post-cat"/>
</dbReference>
<gene>
    <name evidence="11" type="ORF">GBAR_LOCUS2996</name>
</gene>
<dbReference type="PROSITE" id="PS50991">
    <property type="entry name" value="PYR_CT"/>
    <property type="match status" value="1"/>
</dbReference>
<dbReference type="EC" id="2.3.3.21" evidence="9"/>
<evidence type="ECO:0000256" key="1">
    <source>
        <dbReference type="ARBA" id="ARBA00004743"/>
    </source>
</evidence>
<evidence type="ECO:0000259" key="10">
    <source>
        <dbReference type="PROSITE" id="PS50991"/>
    </source>
</evidence>
<dbReference type="SMART" id="SM00917">
    <property type="entry name" value="LeuA_dimer"/>
    <property type="match status" value="1"/>
</dbReference>
<evidence type="ECO:0000256" key="7">
    <source>
        <dbReference type="ARBA" id="ARBA00022679"/>
    </source>
</evidence>
<sequence length="521" mass="57292">MSNAKNKDRVIIFDTTLRDAEQTPGATLALREKVEIAYQLARLNVDVIEAGFPISSDQDFNAVRRLHTRSKALLFAVCLAQFSKILTAQLKAGTEAITLFGKSWTLHVTDVLRATLEENLQIIEDSCAWLKENGREVIYDAEHFFDGYKADPEYALETLLAAQAGGAEVLVLCDTNGGTMPYQIQEIISAIQPRLDVPLGIHTHNDAGMAVANSIVALEMGATHVQGTINGYGERCGNANLCSVIPNIEFKLGKTAIGAENLKRLMELSRFVSEIANVYHDHRQPYVGESAFAHKAGVHVDAMLKQPATYEHCDAEAVGNQRRFLLSEQSGGGAVAAKLHHLIPGLDKRHPTVQKLLQKIKQLEHEGYVFEAAEASFEILARQILGSIRRPFKLINYRTINRKSVAGSEVEAIVKIEIDGQIYHTVGEGDGPVNALDSALRLALESVYPTLKDVRLEDYKVRVLSSADGTAAKVRVLVESSDRQRVWNTVGVSENIIEASWMALVDSLTYKLLLDDIIVVG</sequence>
<dbReference type="GO" id="GO:0009098">
    <property type="term" value="P:L-leucine biosynthetic process"/>
    <property type="evidence" value="ECO:0007669"/>
    <property type="project" value="InterPro"/>
</dbReference>
<dbReference type="Gene3D" id="3.20.20.70">
    <property type="entry name" value="Aldolase class I"/>
    <property type="match status" value="1"/>
</dbReference>
<dbReference type="InterPro" id="IPR013785">
    <property type="entry name" value="Aldolase_TIM"/>
</dbReference>
<keyword evidence="8" id="KW-0100">Branched-chain amino acid biosynthesis</keyword>
<dbReference type="InterPro" id="IPR000891">
    <property type="entry name" value="PYR_CT"/>
</dbReference>
<dbReference type="SUPFAM" id="SSF51569">
    <property type="entry name" value="Aldolase"/>
    <property type="match status" value="1"/>
</dbReference>
<dbReference type="Gene3D" id="3.30.160.270">
    <property type="match status" value="1"/>
</dbReference>
<evidence type="ECO:0000256" key="2">
    <source>
        <dbReference type="ARBA" id="ARBA00006154"/>
    </source>
</evidence>
<dbReference type="PROSITE" id="PS00816">
    <property type="entry name" value="AIPM_HOMOCIT_SYNTH_2"/>
    <property type="match status" value="1"/>
</dbReference>
<dbReference type="InterPro" id="IPR005675">
    <property type="entry name" value="Citramal_synthase"/>
</dbReference>
<evidence type="ECO:0000256" key="9">
    <source>
        <dbReference type="ARBA" id="ARBA00034330"/>
    </source>
</evidence>
<comment type="caution">
    <text evidence="11">The sequence shown here is derived from an EMBL/GenBank/DDBJ whole genome shotgun (WGS) entry which is preliminary data.</text>
</comment>
<dbReference type="InterPro" id="IPR002034">
    <property type="entry name" value="AIPM/Hcit_synth_CS"/>
</dbReference>
<organism evidence="11 12">
    <name type="scientific">Geodia barretti</name>
    <name type="common">Barrett's horny sponge</name>
    <dbReference type="NCBI Taxonomy" id="519541"/>
    <lineage>
        <taxon>Eukaryota</taxon>
        <taxon>Metazoa</taxon>
        <taxon>Porifera</taxon>
        <taxon>Demospongiae</taxon>
        <taxon>Heteroscleromorpha</taxon>
        <taxon>Tetractinellida</taxon>
        <taxon>Astrophorina</taxon>
        <taxon>Geodiidae</taxon>
        <taxon>Geodia</taxon>
    </lineage>
</organism>
<dbReference type="InterPro" id="IPR036230">
    <property type="entry name" value="LeuA_allosteric_dom_sf"/>
</dbReference>
<keyword evidence="12" id="KW-1185">Reference proteome</keyword>
<evidence type="ECO:0000256" key="5">
    <source>
        <dbReference type="ARBA" id="ARBA00022605"/>
    </source>
</evidence>
<protein>
    <recommendedName>
        <fullName evidence="4">(R)-citramalate synthase</fullName>
        <ecNumber evidence="3">2.3.3.13</ecNumber>
        <ecNumber evidence="9">2.3.3.21</ecNumber>
    </recommendedName>
</protein>
<dbReference type="EC" id="2.3.3.13" evidence="3"/>
<dbReference type="AlphaFoldDB" id="A0AA35R2I5"/>
<evidence type="ECO:0000256" key="4">
    <source>
        <dbReference type="ARBA" id="ARBA00022325"/>
    </source>
</evidence>
<evidence type="ECO:0000256" key="8">
    <source>
        <dbReference type="ARBA" id="ARBA00023304"/>
    </source>
</evidence>
<dbReference type="Proteomes" id="UP001174909">
    <property type="component" value="Unassembled WGS sequence"/>
</dbReference>
<comment type="pathway">
    <text evidence="1">Amino-acid biosynthesis; L-isoleucine biosynthesis; 2-oxobutanoate from pyruvate: step 1/3.</text>
</comment>
<evidence type="ECO:0000313" key="12">
    <source>
        <dbReference type="Proteomes" id="UP001174909"/>
    </source>
</evidence>
<keyword evidence="7" id="KW-0808">Transferase</keyword>
<evidence type="ECO:0000313" key="11">
    <source>
        <dbReference type="EMBL" id="CAI8000635.1"/>
    </source>
</evidence>
<dbReference type="EMBL" id="CASHTH010000409">
    <property type="protein sequence ID" value="CAI8000635.1"/>
    <property type="molecule type" value="Genomic_DNA"/>
</dbReference>
<dbReference type="SUPFAM" id="SSF110921">
    <property type="entry name" value="2-isopropylmalate synthase LeuA, allosteric (dimerisation) domain"/>
    <property type="match status" value="1"/>
</dbReference>
<dbReference type="Pfam" id="PF22617">
    <property type="entry name" value="HCS_D2"/>
    <property type="match status" value="1"/>
</dbReference>
<evidence type="ECO:0000256" key="3">
    <source>
        <dbReference type="ARBA" id="ARBA00012973"/>
    </source>
</evidence>
<proteinExistence type="inferred from homology"/>
<dbReference type="CDD" id="cd07941">
    <property type="entry name" value="DRE_TIM_LeuA3"/>
    <property type="match status" value="1"/>
</dbReference>
<accession>A0AA35R2I5</accession>
<dbReference type="InterPro" id="IPR013709">
    <property type="entry name" value="2-isopropylmalate_synth_dimer"/>
</dbReference>
<reference evidence="11" key="1">
    <citation type="submission" date="2023-03" db="EMBL/GenBank/DDBJ databases">
        <authorList>
            <person name="Steffen K."/>
            <person name="Cardenas P."/>
        </authorList>
    </citation>
    <scope>NUCLEOTIDE SEQUENCE</scope>
</reference>
<dbReference type="GO" id="GO:0043714">
    <property type="term" value="F:(R)-citramalate synthase activity"/>
    <property type="evidence" value="ECO:0007669"/>
    <property type="project" value="UniProtKB-EC"/>
</dbReference>
<feature type="domain" description="Pyruvate carboxyltransferase" evidence="10">
    <location>
        <begin position="10"/>
        <end position="263"/>
    </location>
</feature>
<dbReference type="PANTHER" id="PTHR43538:SF1">
    <property type="entry name" value="(R)-CITRAMALATE SYNTHASE"/>
    <property type="match status" value="1"/>
</dbReference>
<evidence type="ECO:0000256" key="6">
    <source>
        <dbReference type="ARBA" id="ARBA00022624"/>
    </source>
</evidence>
<dbReference type="Gene3D" id="1.10.238.260">
    <property type="match status" value="1"/>
</dbReference>
<comment type="similarity">
    <text evidence="2">Belongs to the alpha-IPM synthase/homocitrate synthase family.</text>
</comment>